<protein>
    <recommendedName>
        <fullName evidence="7">TF-B3 domain-containing protein</fullName>
    </recommendedName>
</protein>
<keyword evidence="9" id="KW-1185">Reference proteome</keyword>
<proteinExistence type="predicted"/>
<dbReference type="EMBL" id="JABTTQ020000323">
    <property type="protein sequence ID" value="KAK6140480.1"/>
    <property type="molecule type" value="Genomic_DNA"/>
</dbReference>
<keyword evidence="4" id="KW-0804">Transcription</keyword>
<feature type="compositionally biased region" description="Basic residues" evidence="6">
    <location>
        <begin position="1"/>
        <end position="13"/>
    </location>
</feature>
<comment type="caution">
    <text evidence="8">The sequence shown here is derived from an EMBL/GenBank/DDBJ whole genome shotgun (WGS) entry which is preliminary data.</text>
</comment>
<dbReference type="SMART" id="SM01019">
    <property type="entry name" value="B3"/>
    <property type="match status" value="1"/>
</dbReference>
<feature type="region of interest" description="Disordered" evidence="6">
    <location>
        <begin position="1"/>
        <end position="26"/>
    </location>
</feature>
<dbReference type="PANTHER" id="PTHR31920">
    <property type="entry name" value="B3 DOMAIN-CONTAINING"/>
    <property type="match status" value="1"/>
</dbReference>
<evidence type="ECO:0000256" key="5">
    <source>
        <dbReference type="ARBA" id="ARBA00023242"/>
    </source>
</evidence>
<dbReference type="Gene3D" id="2.40.330.10">
    <property type="entry name" value="DNA-binding pseudobarrel domain"/>
    <property type="match status" value="1"/>
</dbReference>
<dbReference type="PANTHER" id="PTHR31920:SF148">
    <property type="entry name" value="B3 DOMAIN-CONTAINING PROTEIN OS03G0621600"/>
    <property type="match status" value="1"/>
</dbReference>
<dbReference type="SUPFAM" id="SSF101936">
    <property type="entry name" value="DNA-binding pseudobarrel domain"/>
    <property type="match status" value="1"/>
</dbReference>
<reference evidence="8 9" key="1">
    <citation type="journal article" date="2021" name="Comput. Struct. Biotechnol. J.">
        <title>De novo genome assembly of the potent medicinal plant Rehmannia glutinosa using nanopore technology.</title>
        <authorList>
            <person name="Ma L."/>
            <person name="Dong C."/>
            <person name="Song C."/>
            <person name="Wang X."/>
            <person name="Zheng X."/>
            <person name="Niu Y."/>
            <person name="Chen S."/>
            <person name="Feng W."/>
        </authorList>
    </citation>
    <scope>NUCLEOTIDE SEQUENCE [LARGE SCALE GENOMIC DNA]</scope>
    <source>
        <strain evidence="8">DH-2019</strain>
    </source>
</reference>
<evidence type="ECO:0000256" key="1">
    <source>
        <dbReference type="ARBA" id="ARBA00004123"/>
    </source>
</evidence>
<evidence type="ECO:0000313" key="9">
    <source>
        <dbReference type="Proteomes" id="UP001318860"/>
    </source>
</evidence>
<dbReference type="InterPro" id="IPR015300">
    <property type="entry name" value="DNA-bd_pseudobarrel_sf"/>
</dbReference>
<dbReference type="Pfam" id="PF02362">
    <property type="entry name" value="B3"/>
    <property type="match status" value="1"/>
</dbReference>
<dbReference type="InterPro" id="IPR050655">
    <property type="entry name" value="Plant_B3_domain"/>
</dbReference>
<evidence type="ECO:0000256" key="2">
    <source>
        <dbReference type="ARBA" id="ARBA00023015"/>
    </source>
</evidence>
<name>A0ABR0VYY6_REHGL</name>
<accession>A0ABR0VYY6</accession>
<keyword evidence="5" id="KW-0539">Nucleus</keyword>
<sequence length="166" mass="18961">MAKRGRGRPKKITSHNLSDHSSDRGEAMVNSDGKVLYSDELAEFFKIYVPAMCSETMRIPPDFMGKFGGNIPTIVTLRRPSGMTWQVEMKRSINEQYWSFQKGWPEFVKENLVEDGDFMTFSYAGNSVFCVKLFAKNGCRKRVLNDSQPIENLQDRHETLLSQPPG</sequence>
<gene>
    <name evidence="8" type="ORF">DH2020_025761</name>
</gene>
<feature type="domain" description="TF-B3" evidence="7">
    <location>
        <begin position="42"/>
        <end position="137"/>
    </location>
</feature>
<dbReference type="CDD" id="cd10017">
    <property type="entry name" value="B3_DNA"/>
    <property type="match status" value="1"/>
</dbReference>
<dbReference type="InterPro" id="IPR003340">
    <property type="entry name" value="B3_DNA-bd"/>
</dbReference>
<organism evidence="8 9">
    <name type="scientific">Rehmannia glutinosa</name>
    <name type="common">Chinese foxglove</name>
    <dbReference type="NCBI Taxonomy" id="99300"/>
    <lineage>
        <taxon>Eukaryota</taxon>
        <taxon>Viridiplantae</taxon>
        <taxon>Streptophyta</taxon>
        <taxon>Embryophyta</taxon>
        <taxon>Tracheophyta</taxon>
        <taxon>Spermatophyta</taxon>
        <taxon>Magnoliopsida</taxon>
        <taxon>eudicotyledons</taxon>
        <taxon>Gunneridae</taxon>
        <taxon>Pentapetalae</taxon>
        <taxon>asterids</taxon>
        <taxon>lamiids</taxon>
        <taxon>Lamiales</taxon>
        <taxon>Orobanchaceae</taxon>
        <taxon>Rehmannieae</taxon>
        <taxon>Rehmannia</taxon>
    </lineage>
</organism>
<feature type="compositionally biased region" description="Basic and acidic residues" evidence="6">
    <location>
        <begin position="17"/>
        <end position="26"/>
    </location>
</feature>
<comment type="subcellular location">
    <subcellularLocation>
        <location evidence="1">Nucleus</location>
    </subcellularLocation>
</comment>
<evidence type="ECO:0000256" key="6">
    <source>
        <dbReference type="SAM" id="MobiDB-lite"/>
    </source>
</evidence>
<evidence type="ECO:0000313" key="8">
    <source>
        <dbReference type="EMBL" id="KAK6140480.1"/>
    </source>
</evidence>
<keyword evidence="3" id="KW-0238">DNA-binding</keyword>
<dbReference type="PROSITE" id="PS50863">
    <property type="entry name" value="B3"/>
    <property type="match status" value="1"/>
</dbReference>
<evidence type="ECO:0000256" key="4">
    <source>
        <dbReference type="ARBA" id="ARBA00023163"/>
    </source>
</evidence>
<evidence type="ECO:0000259" key="7">
    <source>
        <dbReference type="PROSITE" id="PS50863"/>
    </source>
</evidence>
<keyword evidence="2" id="KW-0805">Transcription regulation</keyword>
<evidence type="ECO:0000256" key="3">
    <source>
        <dbReference type="ARBA" id="ARBA00023125"/>
    </source>
</evidence>
<dbReference type="Proteomes" id="UP001318860">
    <property type="component" value="Unassembled WGS sequence"/>
</dbReference>